<dbReference type="KEGG" id="psd:DSC_13100"/>
<dbReference type="SMART" id="SM01321">
    <property type="entry name" value="Y1_Tnp"/>
    <property type="match status" value="1"/>
</dbReference>
<organism evidence="2 3">
    <name type="scientific">Pseudoxanthomonas spadix (strain BD-a59)</name>
    <dbReference type="NCBI Taxonomy" id="1045855"/>
    <lineage>
        <taxon>Bacteria</taxon>
        <taxon>Pseudomonadati</taxon>
        <taxon>Pseudomonadota</taxon>
        <taxon>Gammaproteobacteria</taxon>
        <taxon>Lysobacterales</taxon>
        <taxon>Lysobacteraceae</taxon>
        <taxon>Pseudoxanthomonas</taxon>
    </lineage>
</organism>
<feature type="domain" description="Transposase IS200-like" evidence="1">
    <location>
        <begin position="1"/>
        <end position="109"/>
    </location>
</feature>
<evidence type="ECO:0000313" key="2">
    <source>
        <dbReference type="EMBL" id="AER57264.1"/>
    </source>
</evidence>
<dbReference type="GO" id="GO:0004803">
    <property type="term" value="F:transposase activity"/>
    <property type="evidence" value="ECO:0007669"/>
    <property type="project" value="InterPro"/>
</dbReference>
<dbReference type="InterPro" id="IPR052715">
    <property type="entry name" value="RAYT_transposase"/>
</dbReference>
<dbReference type="RefSeq" id="WP_014161437.1">
    <property type="nucleotide sequence ID" value="NC_016147.2"/>
</dbReference>
<dbReference type="InterPro" id="IPR036515">
    <property type="entry name" value="Transposase_17_sf"/>
</dbReference>
<dbReference type="AlphaFoldDB" id="G7USL3"/>
<gene>
    <name evidence="2" type="ordered locus">DSC_13100</name>
</gene>
<reference evidence="2 3" key="1">
    <citation type="journal article" date="2012" name="J. Bacteriol.">
        <title>Complete Genome Sequence of the BTEX-Degrading Bacterium Pseudoxanthomonas spadix BD-a59.</title>
        <authorList>
            <person name="Lee S.H."/>
            <person name="Jin H.M."/>
            <person name="Lee H.J."/>
            <person name="Kim J.M."/>
            <person name="Jeon C.O."/>
        </authorList>
    </citation>
    <scope>NUCLEOTIDE SEQUENCE [LARGE SCALE GENOMIC DNA]</scope>
    <source>
        <strain evidence="2 3">BD-a59</strain>
    </source>
</reference>
<dbReference type="GO" id="GO:0043565">
    <property type="term" value="F:sequence-specific DNA binding"/>
    <property type="evidence" value="ECO:0007669"/>
    <property type="project" value="TreeGrafter"/>
</dbReference>
<dbReference type="NCBIfam" id="NF047646">
    <property type="entry name" value="REP_Tyr_transpos"/>
    <property type="match status" value="1"/>
</dbReference>
<dbReference type="Proteomes" id="UP000005870">
    <property type="component" value="Chromosome"/>
</dbReference>
<protein>
    <recommendedName>
        <fullName evidence="1">Transposase IS200-like domain-containing protein</fullName>
    </recommendedName>
</protein>
<dbReference type="Gene3D" id="3.30.70.1290">
    <property type="entry name" value="Transposase IS200-like"/>
    <property type="match status" value="1"/>
</dbReference>
<dbReference type="STRING" id="1045855.DSC_13100"/>
<dbReference type="Pfam" id="PF01797">
    <property type="entry name" value="Y1_Tnp"/>
    <property type="match status" value="1"/>
</dbReference>
<dbReference type="eggNOG" id="COG1943">
    <property type="taxonomic scope" value="Bacteria"/>
</dbReference>
<accession>G7USL3</accession>
<evidence type="ECO:0000259" key="1">
    <source>
        <dbReference type="SMART" id="SM01321"/>
    </source>
</evidence>
<dbReference type="EMBL" id="CP003093">
    <property type="protein sequence ID" value="AER57264.1"/>
    <property type="molecule type" value="Genomic_DNA"/>
</dbReference>
<sequence length="130" mass="14782">MTATTLHRRPLFADPRAAQAACRSFISRRCLGDARLLAWVLMPDHAHWLLALGQDKPLAKVVEWLKSFSAREANLATGRTGPVWARAYHDHALRRAQDLQQIARYIVANPLRAGLVQRVGDYPYWNAVWL</sequence>
<proteinExistence type="predicted"/>
<dbReference type="InterPro" id="IPR002686">
    <property type="entry name" value="Transposase_17"/>
</dbReference>
<keyword evidence="3" id="KW-1185">Reference proteome</keyword>
<dbReference type="GO" id="GO:0006313">
    <property type="term" value="P:DNA transposition"/>
    <property type="evidence" value="ECO:0007669"/>
    <property type="project" value="InterPro"/>
</dbReference>
<dbReference type="PANTHER" id="PTHR36966">
    <property type="entry name" value="REP-ASSOCIATED TYROSINE TRANSPOSASE"/>
    <property type="match status" value="1"/>
</dbReference>
<evidence type="ECO:0000313" key="3">
    <source>
        <dbReference type="Proteomes" id="UP000005870"/>
    </source>
</evidence>
<dbReference type="PANTHER" id="PTHR36966:SF1">
    <property type="entry name" value="REP-ASSOCIATED TYROSINE TRANSPOSASE"/>
    <property type="match status" value="1"/>
</dbReference>
<dbReference type="SUPFAM" id="SSF143422">
    <property type="entry name" value="Transposase IS200-like"/>
    <property type="match status" value="1"/>
</dbReference>
<name>G7USL3_PSEUP</name>
<dbReference type="HOGENOM" id="CLU_068226_2_1_6"/>